<dbReference type="PANTHER" id="PTHR43542">
    <property type="entry name" value="METHYLTRANSFERASE"/>
    <property type="match status" value="1"/>
</dbReference>
<dbReference type="STRING" id="1921010.MMIC_P1171"/>
<dbReference type="Gene3D" id="3.40.50.150">
    <property type="entry name" value="Vaccinia Virus protein VP39"/>
    <property type="match status" value="1"/>
</dbReference>
<proteinExistence type="predicted"/>
<dbReference type="EC" id="2.1.1.171" evidence="3"/>
<dbReference type="CDD" id="cd02440">
    <property type="entry name" value="AdoMet_MTases"/>
    <property type="match status" value="1"/>
</dbReference>
<dbReference type="OrthoDB" id="5295296at2"/>
<dbReference type="InterPro" id="IPR002052">
    <property type="entry name" value="DNA_methylase_N6_adenine_CS"/>
</dbReference>
<name>A0A1L8CMS4_9PROT</name>
<sequence length="181" mass="20141">MRITAGSLRGRVIRVPDVAGLRPTPAKVRQALFNILGPLDDMRLLDLFSGSGVMALEAISRGASSAVSIELNRRLTREMGSIRDSWALSDRWQIKTIGVEKGLASLAGEHFELVFADPPYQQGFSEQIPAWLDKCEISCDRLIVEESTKVKPVWPDGWSCVQSRPYGDTCLHFLQKMKPDV</sequence>
<dbReference type="InterPro" id="IPR029063">
    <property type="entry name" value="SAM-dependent_MTases_sf"/>
</dbReference>
<dbReference type="Pfam" id="PF03602">
    <property type="entry name" value="Cons_hypoth95"/>
    <property type="match status" value="1"/>
</dbReference>
<protein>
    <submittedName>
        <fullName evidence="3">16S rRNA (Guanine966-N2)-methyltransferase</fullName>
        <ecNumber evidence="3">2.1.1.171</ecNumber>
    </submittedName>
</protein>
<dbReference type="AlphaFoldDB" id="A0A1L8CMS4"/>
<evidence type="ECO:0000256" key="1">
    <source>
        <dbReference type="ARBA" id="ARBA00022603"/>
    </source>
</evidence>
<accession>A0A1L8CMS4</accession>
<reference evidence="3 4" key="1">
    <citation type="journal article" date="2017" name="Arch. Microbiol.">
        <title>Mariprofundus micogutta sp. nov., a novel iron-oxidizing zetaproteobacterium isolated from a deep-sea hydrothermal field at the Bayonnaise knoll of the Izu-Ogasawara arc, and a description of Mariprofundales ord. nov. and Zetaproteobacteria classis nov.</title>
        <authorList>
            <person name="Makita H."/>
            <person name="Tanaka E."/>
            <person name="Mitsunobu S."/>
            <person name="Miyazaki M."/>
            <person name="Nunoura T."/>
            <person name="Uematsu K."/>
            <person name="Takaki Y."/>
            <person name="Nishi S."/>
            <person name="Shimamura S."/>
            <person name="Takai K."/>
        </authorList>
    </citation>
    <scope>NUCLEOTIDE SEQUENCE [LARGE SCALE GENOMIC DNA]</scope>
    <source>
        <strain evidence="3 4">ET2</strain>
    </source>
</reference>
<keyword evidence="1 3" id="KW-0489">Methyltransferase</keyword>
<dbReference type="InterPro" id="IPR004398">
    <property type="entry name" value="RNA_MeTrfase_RsmD"/>
</dbReference>
<dbReference type="GO" id="GO:0052913">
    <property type="term" value="F:16S rRNA (guanine(966)-N(2))-methyltransferase activity"/>
    <property type="evidence" value="ECO:0007669"/>
    <property type="project" value="UniProtKB-EC"/>
</dbReference>
<evidence type="ECO:0000256" key="2">
    <source>
        <dbReference type="ARBA" id="ARBA00022679"/>
    </source>
</evidence>
<dbReference type="PROSITE" id="PS00092">
    <property type="entry name" value="N6_MTASE"/>
    <property type="match status" value="1"/>
</dbReference>
<keyword evidence="2 3" id="KW-0808">Transferase</keyword>
<evidence type="ECO:0000313" key="4">
    <source>
        <dbReference type="Proteomes" id="UP000231632"/>
    </source>
</evidence>
<keyword evidence="4" id="KW-1185">Reference proteome</keyword>
<organism evidence="3 4">
    <name type="scientific">Mariprofundus micogutta</name>
    <dbReference type="NCBI Taxonomy" id="1921010"/>
    <lineage>
        <taxon>Bacteria</taxon>
        <taxon>Pseudomonadati</taxon>
        <taxon>Pseudomonadota</taxon>
        <taxon>Candidatius Mariprofundia</taxon>
        <taxon>Mariprofundales</taxon>
        <taxon>Mariprofundaceae</taxon>
        <taxon>Mariprofundus</taxon>
    </lineage>
</organism>
<dbReference type="RefSeq" id="WP_072659531.1">
    <property type="nucleotide sequence ID" value="NZ_BDFD01000008.1"/>
</dbReference>
<comment type="caution">
    <text evidence="3">The sequence shown here is derived from an EMBL/GenBank/DDBJ whole genome shotgun (WGS) entry which is preliminary data.</text>
</comment>
<dbReference type="GO" id="GO:0003676">
    <property type="term" value="F:nucleic acid binding"/>
    <property type="evidence" value="ECO:0007669"/>
    <property type="project" value="InterPro"/>
</dbReference>
<dbReference type="PANTHER" id="PTHR43542:SF1">
    <property type="entry name" value="METHYLTRANSFERASE"/>
    <property type="match status" value="1"/>
</dbReference>
<gene>
    <name evidence="3" type="ORF">MMIC_P1171</name>
</gene>
<dbReference type="SUPFAM" id="SSF53335">
    <property type="entry name" value="S-adenosyl-L-methionine-dependent methyltransferases"/>
    <property type="match status" value="1"/>
</dbReference>
<dbReference type="EMBL" id="BDFD01000008">
    <property type="protein sequence ID" value="GAV20207.1"/>
    <property type="molecule type" value="Genomic_DNA"/>
</dbReference>
<dbReference type="Proteomes" id="UP000231632">
    <property type="component" value="Unassembled WGS sequence"/>
</dbReference>
<evidence type="ECO:0000313" key="3">
    <source>
        <dbReference type="EMBL" id="GAV20207.1"/>
    </source>
</evidence>
<dbReference type="PIRSF" id="PIRSF004553">
    <property type="entry name" value="CHP00095"/>
    <property type="match status" value="1"/>
</dbReference>